<dbReference type="SMART" id="SM00382">
    <property type="entry name" value="AAA"/>
    <property type="match status" value="1"/>
</dbReference>
<dbReference type="InterPro" id="IPR017871">
    <property type="entry name" value="ABC_transporter-like_CS"/>
</dbReference>
<dbReference type="InterPro" id="IPR003593">
    <property type="entry name" value="AAA+_ATPase"/>
</dbReference>
<gene>
    <name evidence="6" type="ORF">Ssi02_54550</name>
</gene>
<keyword evidence="1" id="KW-0813">Transport</keyword>
<dbReference type="GO" id="GO:0005524">
    <property type="term" value="F:ATP binding"/>
    <property type="evidence" value="ECO:0007669"/>
    <property type="project" value="UniProtKB-KW"/>
</dbReference>
<evidence type="ECO:0000256" key="2">
    <source>
        <dbReference type="ARBA" id="ARBA00022741"/>
    </source>
</evidence>
<dbReference type="SUPFAM" id="SSF52540">
    <property type="entry name" value="P-loop containing nucleoside triphosphate hydrolases"/>
    <property type="match status" value="1"/>
</dbReference>
<dbReference type="PROSITE" id="PS00211">
    <property type="entry name" value="ABC_TRANSPORTER_1"/>
    <property type="match status" value="1"/>
</dbReference>
<evidence type="ECO:0000259" key="5">
    <source>
        <dbReference type="PROSITE" id="PS50893"/>
    </source>
</evidence>
<evidence type="ECO:0000313" key="6">
    <source>
        <dbReference type="EMBL" id="GII95224.1"/>
    </source>
</evidence>
<dbReference type="Proteomes" id="UP000606172">
    <property type="component" value="Unassembled WGS sequence"/>
</dbReference>
<dbReference type="FunFam" id="3.40.50.300:FF:000134">
    <property type="entry name" value="Iron-enterobactin ABC transporter ATP-binding protein"/>
    <property type="match status" value="1"/>
</dbReference>
<dbReference type="PANTHER" id="PTHR42794">
    <property type="entry name" value="HEMIN IMPORT ATP-BINDING PROTEIN HMUV"/>
    <property type="match status" value="1"/>
</dbReference>
<keyword evidence="7" id="KW-1185">Reference proteome</keyword>
<evidence type="ECO:0000256" key="1">
    <source>
        <dbReference type="ARBA" id="ARBA00022448"/>
    </source>
</evidence>
<name>A0A919VEK7_9ACTN</name>
<dbReference type="AlphaFoldDB" id="A0A919VEK7"/>
<comment type="caution">
    <text evidence="6">The sequence shown here is derived from an EMBL/GenBank/DDBJ whole genome shotgun (WGS) entry which is preliminary data.</text>
</comment>
<dbReference type="PROSITE" id="PS50893">
    <property type="entry name" value="ABC_TRANSPORTER_2"/>
    <property type="match status" value="1"/>
</dbReference>
<sequence>MTEPAALRIDDVHWAPGGKPVLRGVSLTVEPGEVVGLLGPNGSGKSSLLRCAYRRQRPDRGAVHLDGADIWRTPAMRVARRVAAVTQDAPADLENHVEQIVALGRTPYLGALGRLTAGERSLIGAAMARCEVAHLAGRSYASLSGGERQRVQLARALVQEPGLLILDEPTNHLDLRHQVELLGLIGELGVTVVAALHDLQLAAAACDRLVVLHDGHLVAEGDPREIVTERLLAEVYGVAAEVSRGGDGLPRLSLPLPPKRGEGGRAACRDEAASA</sequence>
<dbReference type="CDD" id="cd03214">
    <property type="entry name" value="ABC_Iron-Siderophores_B12_Hemin"/>
    <property type="match status" value="1"/>
</dbReference>
<feature type="domain" description="ABC transporter" evidence="5">
    <location>
        <begin position="7"/>
        <end position="239"/>
    </location>
</feature>
<proteinExistence type="predicted"/>
<feature type="region of interest" description="Disordered" evidence="4">
    <location>
        <begin position="250"/>
        <end position="275"/>
    </location>
</feature>
<evidence type="ECO:0000256" key="4">
    <source>
        <dbReference type="SAM" id="MobiDB-lite"/>
    </source>
</evidence>
<dbReference type="Pfam" id="PF00005">
    <property type="entry name" value="ABC_tran"/>
    <property type="match status" value="1"/>
</dbReference>
<keyword evidence="3 6" id="KW-0067">ATP-binding</keyword>
<dbReference type="EMBL" id="BOOW01000034">
    <property type="protein sequence ID" value="GII95224.1"/>
    <property type="molecule type" value="Genomic_DNA"/>
</dbReference>
<dbReference type="InterPro" id="IPR027417">
    <property type="entry name" value="P-loop_NTPase"/>
</dbReference>
<reference evidence="6" key="1">
    <citation type="submission" date="2021-01" db="EMBL/GenBank/DDBJ databases">
        <title>Whole genome shotgun sequence of Sinosporangium siamense NBRC 109515.</title>
        <authorList>
            <person name="Komaki H."/>
            <person name="Tamura T."/>
        </authorList>
    </citation>
    <scope>NUCLEOTIDE SEQUENCE</scope>
    <source>
        <strain evidence="6">NBRC 109515</strain>
    </source>
</reference>
<evidence type="ECO:0000313" key="7">
    <source>
        <dbReference type="Proteomes" id="UP000606172"/>
    </source>
</evidence>
<organism evidence="6 7">
    <name type="scientific">Sinosporangium siamense</name>
    <dbReference type="NCBI Taxonomy" id="1367973"/>
    <lineage>
        <taxon>Bacteria</taxon>
        <taxon>Bacillati</taxon>
        <taxon>Actinomycetota</taxon>
        <taxon>Actinomycetes</taxon>
        <taxon>Streptosporangiales</taxon>
        <taxon>Streptosporangiaceae</taxon>
        <taxon>Sinosporangium</taxon>
    </lineage>
</organism>
<feature type="compositionally biased region" description="Basic and acidic residues" evidence="4">
    <location>
        <begin position="259"/>
        <end position="275"/>
    </location>
</feature>
<protein>
    <submittedName>
        <fullName evidence="6">ABC transporter ATP-binding protein</fullName>
    </submittedName>
</protein>
<dbReference type="PANTHER" id="PTHR42794:SF2">
    <property type="entry name" value="ABC TRANSPORTER ATP-BINDING PROTEIN"/>
    <property type="match status" value="1"/>
</dbReference>
<evidence type="ECO:0000256" key="3">
    <source>
        <dbReference type="ARBA" id="ARBA00022840"/>
    </source>
</evidence>
<dbReference type="Gene3D" id="3.40.50.300">
    <property type="entry name" value="P-loop containing nucleotide triphosphate hydrolases"/>
    <property type="match status" value="1"/>
</dbReference>
<dbReference type="RefSeq" id="WP_204030304.1">
    <property type="nucleotide sequence ID" value="NZ_BOOW01000034.1"/>
</dbReference>
<keyword evidence="2" id="KW-0547">Nucleotide-binding</keyword>
<dbReference type="InterPro" id="IPR003439">
    <property type="entry name" value="ABC_transporter-like_ATP-bd"/>
</dbReference>
<dbReference type="GO" id="GO:0016887">
    <property type="term" value="F:ATP hydrolysis activity"/>
    <property type="evidence" value="ECO:0007669"/>
    <property type="project" value="InterPro"/>
</dbReference>
<accession>A0A919VEK7</accession>